<dbReference type="InterPro" id="IPR038670">
    <property type="entry name" value="HslJ-like_sf"/>
</dbReference>
<dbReference type="InterPro" id="IPR005184">
    <property type="entry name" value="DUF306_Meta_HslJ"/>
</dbReference>
<dbReference type="AlphaFoldDB" id="A0A518GFG8"/>
<keyword evidence="3" id="KW-1185">Reference proteome</keyword>
<organism evidence="2 3">
    <name type="scientific">Aureliella helgolandensis</name>
    <dbReference type="NCBI Taxonomy" id="2527968"/>
    <lineage>
        <taxon>Bacteria</taxon>
        <taxon>Pseudomonadati</taxon>
        <taxon>Planctomycetota</taxon>
        <taxon>Planctomycetia</taxon>
        <taxon>Pirellulales</taxon>
        <taxon>Pirellulaceae</taxon>
        <taxon>Aureliella</taxon>
    </lineage>
</organism>
<dbReference type="PANTHER" id="PTHR35535">
    <property type="entry name" value="HEAT SHOCK PROTEIN HSLJ"/>
    <property type="match status" value="1"/>
</dbReference>
<dbReference type="Gene3D" id="3.40.50.1000">
    <property type="entry name" value="HAD superfamily/HAD-like"/>
    <property type="match status" value="1"/>
</dbReference>
<dbReference type="KEGG" id="ahel:Q31a_57270"/>
<proteinExistence type="predicted"/>
<dbReference type="InterPro" id="IPR053147">
    <property type="entry name" value="Hsp_HslJ-like"/>
</dbReference>
<evidence type="ECO:0000313" key="3">
    <source>
        <dbReference type="Proteomes" id="UP000318017"/>
    </source>
</evidence>
<dbReference type="Gene3D" id="2.40.128.270">
    <property type="match status" value="1"/>
</dbReference>
<evidence type="ECO:0000313" key="2">
    <source>
        <dbReference type="EMBL" id="QDV27339.1"/>
    </source>
</evidence>
<dbReference type="InterPro" id="IPR023214">
    <property type="entry name" value="HAD_sf"/>
</dbReference>
<gene>
    <name evidence="2" type="ORF">Q31a_57270</name>
</gene>
<feature type="domain" description="DUF306" evidence="1">
    <location>
        <begin position="353"/>
        <end position="455"/>
    </location>
</feature>
<protein>
    <submittedName>
        <fullName evidence="2">META domain protein</fullName>
    </submittedName>
</protein>
<dbReference type="Pfam" id="PF03724">
    <property type="entry name" value="META"/>
    <property type="match status" value="1"/>
</dbReference>
<accession>A0A518GFG8</accession>
<dbReference type="SUPFAM" id="SSF56784">
    <property type="entry name" value="HAD-like"/>
    <property type="match status" value="1"/>
</dbReference>
<dbReference type="PANTHER" id="PTHR35535:SF1">
    <property type="entry name" value="HEAT SHOCK PROTEIN HSLJ"/>
    <property type="match status" value="1"/>
</dbReference>
<dbReference type="Pfam" id="PF12710">
    <property type="entry name" value="HAD"/>
    <property type="match status" value="1"/>
</dbReference>
<dbReference type="EMBL" id="CP036298">
    <property type="protein sequence ID" value="QDV27339.1"/>
    <property type="molecule type" value="Genomic_DNA"/>
</dbReference>
<sequence>MRIRRLLLPYINIFGFVAMVSLFGMARFAVAADPLGSWNEGAAKQSILEFVERVTREGSPAFVPSAERVAVFDNDGTLWPEAPLPFQAAFVFDELRRRAPLEPELADDPFVQAALQGDLSKLLAGKNHDGLMHVIGVTHAGMTTDEFDQRVNDWLATAKHPRFEKPYSELTYQPMQELLVYLRLKGFKTFIVSGGGADFMRVWSERVYGIPPENVVGSMWQARFELRDGLPVLVKTMDHLFVDDKEGKPVGIHQFIGRRPIACFGNSDGDQAMLEYTTIGNPRASFGLIVHHTDAEREYAYDANPQSSGKLTTALTRADECGWTVVDMKVDWQKIWSDPAGAPSEGVALSLVGKWLAEDIDSAGVIDLAQSTLEFSADGAVSGSSAVNRFQGQAKVDHNSCTFGPLAMTRRAGPPALMDQESKFMAALQRVVQYRIAETGLLFLIDAEGTDVLRFSKMEN</sequence>
<reference evidence="2 3" key="1">
    <citation type="submission" date="2019-02" db="EMBL/GenBank/DDBJ databases">
        <title>Deep-cultivation of Planctomycetes and their phenomic and genomic characterization uncovers novel biology.</title>
        <authorList>
            <person name="Wiegand S."/>
            <person name="Jogler M."/>
            <person name="Boedeker C."/>
            <person name="Pinto D."/>
            <person name="Vollmers J."/>
            <person name="Rivas-Marin E."/>
            <person name="Kohn T."/>
            <person name="Peeters S.H."/>
            <person name="Heuer A."/>
            <person name="Rast P."/>
            <person name="Oberbeckmann S."/>
            <person name="Bunk B."/>
            <person name="Jeske O."/>
            <person name="Meyerdierks A."/>
            <person name="Storesund J.E."/>
            <person name="Kallscheuer N."/>
            <person name="Luecker S."/>
            <person name="Lage O.M."/>
            <person name="Pohl T."/>
            <person name="Merkel B.J."/>
            <person name="Hornburger P."/>
            <person name="Mueller R.-W."/>
            <person name="Bruemmer F."/>
            <person name="Labrenz M."/>
            <person name="Spormann A.M."/>
            <person name="Op den Camp H."/>
            <person name="Overmann J."/>
            <person name="Amann R."/>
            <person name="Jetten M.S.M."/>
            <person name="Mascher T."/>
            <person name="Medema M.H."/>
            <person name="Devos D.P."/>
            <person name="Kaster A.-K."/>
            <person name="Ovreas L."/>
            <person name="Rohde M."/>
            <person name="Galperin M.Y."/>
            <person name="Jogler C."/>
        </authorList>
    </citation>
    <scope>NUCLEOTIDE SEQUENCE [LARGE SCALE GENOMIC DNA]</scope>
    <source>
        <strain evidence="2 3">Q31a</strain>
    </source>
</reference>
<dbReference type="RefSeq" id="WP_231690941.1">
    <property type="nucleotide sequence ID" value="NZ_CP036298.1"/>
</dbReference>
<dbReference type="InterPro" id="IPR036412">
    <property type="entry name" value="HAD-like_sf"/>
</dbReference>
<evidence type="ECO:0000259" key="1">
    <source>
        <dbReference type="Pfam" id="PF03724"/>
    </source>
</evidence>
<dbReference type="Proteomes" id="UP000318017">
    <property type="component" value="Chromosome"/>
</dbReference>
<name>A0A518GFG8_9BACT</name>